<reference evidence="7 8" key="1">
    <citation type="submission" date="2019-09" db="EMBL/GenBank/DDBJ databases">
        <title>Arthrobacter zafarii sp. nov., a moderately thermotolerant and halotolerant actinobacterium isolated from Cholistan desert soil of Pakistan.</title>
        <authorList>
            <person name="Amin A."/>
            <person name="Ahmed I."/>
            <person name="Khalid N."/>
            <person name="Schumann P."/>
            <person name="Busse H.J."/>
            <person name="Khan I.U."/>
            <person name="Li S."/>
            <person name="Li W.J."/>
        </authorList>
    </citation>
    <scope>NUCLEOTIDE SEQUENCE [LARGE SCALE GENOMIC DNA]</scope>
    <source>
        <strain evidence="7 8">NCCP-1664</strain>
    </source>
</reference>
<gene>
    <name evidence="7" type="ORF">NCCP1664_14160</name>
</gene>
<dbReference type="PANTHER" id="PTHR30346">
    <property type="entry name" value="TRANSCRIPTIONAL DUAL REGULATOR HCAR-RELATED"/>
    <property type="match status" value="1"/>
</dbReference>
<dbReference type="OrthoDB" id="3388207at2"/>
<comment type="caution">
    <text evidence="7">The sequence shown here is derived from an EMBL/GenBank/DDBJ whole genome shotgun (WGS) entry which is preliminary data.</text>
</comment>
<organism evidence="7 8">
    <name type="scientific">Zafaria cholistanensis</name>
    <dbReference type="NCBI Taxonomy" id="1682741"/>
    <lineage>
        <taxon>Bacteria</taxon>
        <taxon>Bacillati</taxon>
        <taxon>Actinomycetota</taxon>
        <taxon>Actinomycetes</taxon>
        <taxon>Micrococcales</taxon>
        <taxon>Micrococcaceae</taxon>
        <taxon>Zafaria</taxon>
    </lineage>
</organism>
<protein>
    <submittedName>
        <fullName evidence="7">LysR family transcriptional regulator</fullName>
    </submittedName>
</protein>
<evidence type="ECO:0000256" key="4">
    <source>
        <dbReference type="ARBA" id="ARBA00023163"/>
    </source>
</evidence>
<evidence type="ECO:0000256" key="3">
    <source>
        <dbReference type="ARBA" id="ARBA00023125"/>
    </source>
</evidence>
<name>A0A5A7NQE1_9MICC</name>
<dbReference type="InterPro" id="IPR005119">
    <property type="entry name" value="LysR_subst-bd"/>
</dbReference>
<evidence type="ECO:0000256" key="2">
    <source>
        <dbReference type="ARBA" id="ARBA00023015"/>
    </source>
</evidence>
<dbReference type="Proteomes" id="UP000325307">
    <property type="component" value="Unassembled WGS sequence"/>
</dbReference>
<dbReference type="SUPFAM" id="SSF53850">
    <property type="entry name" value="Periplasmic binding protein-like II"/>
    <property type="match status" value="1"/>
</dbReference>
<dbReference type="RefSeq" id="WP_149956547.1">
    <property type="nucleotide sequence ID" value="NZ_BKDJ01000006.1"/>
</dbReference>
<keyword evidence="8" id="KW-1185">Reference proteome</keyword>
<keyword evidence="4" id="KW-0804">Transcription</keyword>
<evidence type="ECO:0000313" key="7">
    <source>
        <dbReference type="EMBL" id="GER22919.1"/>
    </source>
</evidence>
<dbReference type="PANTHER" id="PTHR30346:SF0">
    <property type="entry name" value="HCA OPERON TRANSCRIPTIONAL ACTIVATOR HCAR"/>
    <property type="match status" value="1"/>
</dbReference>
<keyword evidence="2" id="KW-0805">Transcription regulation</keyword>
<evidence type="ECO:0000256" key="5">
    <source>
        <dbReference type="SAM" id="MobiDB-lite"/>
    </source>
</evidence>
<proteinExistence type="inferred from homology"/>
<dbReference type="Gene3D" id="3.40.190.10">
    <property type="entry name" value="Periplasmic binding protein-like II"/>
    <property type="match status" value="2"/>
</dbReference>
<keyword evidence="3" id="KW-0238">DNA-binding</keyword>
<feature type="compositionally biased region" description="Polar residues" evidence="5">
    <location>
        <begin position="187"/>
        <end position="202"/>
    </location>
</feature>
<comment type="similarity">
    <text evidence="1">Belongs to the LysR transcriptional regulatory family.</text>
</comment>
<evidence type="ECO:0000259" key="6">
    <source>
        <dbReference type="Pfam" id="PF03466"/>
    </source>
</evidence>
<dbReference type="AlphaFoldDB" id="A0A5A7NQE1"/>
<dbReference type="GO" id="GO:0003677">
    <property type="term" value="F:DNA binding"/>
    <property type="evidence" value="ECO:0007669"/>
    <property type="project" value="UniProtKB-KW"/>
</dbReference>
<dbReference type="EMBL" id="BKDJ01000006">
    <property type="protein sequence ID" value="GER22919.1"/>
    <property type="molecule type" value="Genomic_DNA"/>
</dbReference>
<dbReference type="GO" id="GO:0032993">
    <property type="term" value="C:protein-DNA complex"/>
    <property type="evidence" value="ECO:0007669"/>
    <property type="project" value="TreeGrafter"/>
</dbReference>
<dbReference type="Pfam" id="PF03466">
    <property type="entry name" value="LysR_substrate"/>
    <property type="match status" value="1"/>
</dbReference>
<evidence type="ECO:0000256" key="1">
    <source>
        <dbReference type="ARBA" id="ARBA00009437"/>
    </source>
</evidence>
<feature type="domain" description="LysR substrate-binding" evidence="6">
    <location>
        <begin position="16"/>
        <end position="109"/>
    </location>
</feature>
<dbReference type="CDD" id="cd05466">
    <property type="entry name" value="PBP2_LTTR_substrate"/>
    <property type="match status" value="1"/>
</dbReference>
<evidence type="ECO:0000313" key="8">
    <source>
        <dbReference type="Proteomes" id="UP000325307"/>
    </source>
</evidence>
<sequence length="251" mass="26790">MAGLKIAFVPGVTPGKWLDRWRDRYPERPLEASVYEGGDPLGLIASGDADLVFVRFPDGTSPASAATHVIPLYEELPVVCAPKDHDVELYDDAVPLDDLSGANFLDLDDYAQAGGAKMALEVVGTGAGLLVLPMSLARLYHRKDVVYRVLEGAPSTRIGLAWARPQGDDPENPEIEEFIGIVRGRAANSSRQPSVQERQQTDAAAARKKRQGSDPKAGQRSQKPGARGAAQGSRGKPGKPGKSGGSKRGKR</sequence>
<accession>A0A5A7NQE1</accession>
<dbReference type="GO" id="GO:0003700">
    <property type="term" value="F:DNA-binding transcription factor activity"/>
    <property type="evidence" value="ECO:0007669"/>
    <property type="project" value="TreeGrafter"/>
</dbReference>
<feature type="region of interest" description="Disordered" evidence="5">
    <location>
        <begin position="185"/>
        <end position="251"/>
    </location>
</feature>